<accession>A0ABS2R6S4</accession>
<evidence type="ECO:0000313" key="2">
    <source>
        <dbReference type="Proteomes" id="UP000823485"/>
    </source>
</evidence>
<proteinExistence type="predicted"/>
<dbReference type="RefSeq" id="WP_077109983.1">
    <property type="nucleotide sequence ID" value="NZ_JAFBFH010000013.1"/>
</dbReference>
<evidence type="ECO:0000313" key="1">
    <source>
        <dbReference type="EMBL" id="MBM7715304.1"/>
    </source>
</evidence>
<keyword evidence="2" id="KW-1185">Reference proteome</keyword>
<reference evidence="1 2" key="1">
    <citation type="submission" date="2021-01" db="EMBL/GenBank/DDBJ databases">
        <title>Genomic Encyclopedia of Type Strains, Phase IV (KMG-IV): sequencing the most valuable type-strain genomes for metagenomic binning, comparative biology and taxonomic classification.</title>
        <authorList>
            <person name="Goeker M."/>
        </authorList>
    </citation>
    <scope>NUCLEOTIDE SEQUENCE [LARGE SCALE GENOMIC DNA]</scope>
    <source>
        <strain evidence="1 2">DSM 105453</strain>
    </source>
</reference>
<comment type="caution">
    <text evidence="1">The sequence shown here is derived from an EMBL/GenBank/DDBJ whole genome shotgun (WGS) entry which is preliminary data.</text>
</comment>
<dbReference type="Proteomes" id="UP000823485">
    <property type="component" value="Unassembled WGS sequence"/>
</dbReference>
<sequence>MNEQTKEFAYFPLQDRQIHVSEALWLRNQGKIEMNRGNPAFFDFKNPSIRSGVHPVSATSSGKKINKRAFYRYYN</sequence>
<protein>
    <submittedName>
        <fullName evidence="1">Uncharacterized protein</fullName>
    </submittedName>
</protein>
<name>A0ABS2R6S4_9BACI</name>
<organism evidence="1 2">
    <name type="scientific">Siminovitchia thermophila</name>
    <dbReference type="NCBI Taxonomy" id="1245522"/>
    <lineage>
        <taxon>Bacteria</taxon>
        <taxon>Bacillati</taxon>
        <taxon>Bacillota</taxon>
        <taxon>Bacilli</taxon>
        <taxon>Bacillales</taxon>
        <taxon>Bacillaceae</taxon>
        <taxon>Siminovitchia</taxon>
    </lineage>
</organism>
<dbReference type="EMBL" id="JAFBFH010000013">
    <property type="protein sequence ID" value="MBM7715304.1"/>
    <property type="molecule type" value="Genomic_DNA"/>
</dbReference>
<gene>
    <name evidence="1" type="ORF">JOC94_002291</name>
</gene>